<feature type="domain" description="Helicase C-terminal" evidence="16">
    <location>
        <begin position="405"/>
        <end position="567"/>
    </location>
</feature>
<dbReference type="PANTHER" id="PTHR47958">
    <property type="entry name" value="ATP-DEPENDENT RNA HELICASE DBP3"/>
    <property type="match status" value="1"/>
</dbReference>
<dbReference type="Gene3D" id="4.10.1060.10">
    <property type="entry name" value="Zinc finger, RanBP2-type"/>
    <property type="match status" value="2"/>
</dbReference>
<feature type="compositionally biased region" description="Basic and acidic residues" evidence="12">
    <location>
        <begin position="581"/>
        <end position="593"/>
    </location>
</feature>
<dbReference type="OMA" id="NESIMMG"/>
<evidence type="ECO:0000259" key="16">
    <source>
        <dbReference type="PROSITE" id="PS51194"/>
    </source>
</evidence>
<dbReference type="GO" id="GO:0008270">
    <property type="term" value="F:zinc ion binding"/>
    <property type="evidence" value="ECO:0007669"/>
    <property type="project" value="UniProtKB-KW"/>
</dbReference>
<evidence type="ECO:0000256" key="5">
    <source>
        <dbReference type="ARBA" id="ARBA00022801"/>
    </source>
</evidence>
<dbReference type="PROSITE" id="PS50199">
    <property type="entry name" value="ZF_RANBP2_2"/>
    <property type="match status" value="2"/>
</dbReference>
<evidence type="ECO:0000256" key="1">
    <source>
        <dbReference type="ARBA" id="ARBA00012552"/>
    </source>
</evidence>
<keyword evidence="13" id="KW-1133">Transmembrane helix</keyword>
<evidence type="ECO:0000259" key="14">
    <source>
        <dbReference type="PROSITE" id="PS50199"/>
    </source>
</evidence>
<dbReference type="SMART" id="SM00487">
    <property type="entry name" value="DEXDc"/>
    <property type="match status" value="1"/>
</dbReference>
<feature type="domain" description="DEAD-box RNA helicase Q" evidence="17">
    <location>
        <begin position="255"/>
        <end position="283"/>
    </location>
</feature>
<keyword evidence="5 11" id="KW-0378">Hydrolase</keyword>
<dbReference type="FunFam" id="3.40.50.300:FF:000008">
    <property type="entry name" value="ATP-dependent RNA helicase RhlB"/>
    <property type="match status" value="1"/>
</dbReference>
<evidence type="ECO:0000256" key="9">
    <source>
        <dbReference type="PROSITE-ProRule" id="PRU00322"/>
    </source>
</evidence>
<dbReference type="EC" id="3.6.4.13" evidence="1"/>
<dbReference type="GO" id="GO:0005524">
    <property type="term" value="F:ATP binding"/>
    <property type="evidence" value="ECO:0007669"/>
    <property type="project" value="UniProtKB-KW"/>
</dbReference>
<evidence type="ECO:0000256" key="12">
    <source>
        <dbReference type="SAM" id="MobiDB-lite"/>
    </source>
</evidence>
<dbReference type="Pfam" id="PF00271">
    <property type="entry name" value="Helicase_C"/>
    <property type="match status" value="1"/>
</dbReference>
<feature type="transmembrane region" description="Helical" evidence="13">
    <location>
        <begin position="7"/>
        <end position="26"/>
    </location>
</feature>
<dbReference type="GO" id="GO:0003676">
    <property type="term" value="F:nucleic acid binding"/>
    <property type="evidence" value="ECO:0007669"/>
    <property type="project" value="InterPro"/>
</dbReference>
<evidence type="ECO:0000313" key="18">
    <source>
        <dbReference type="EMBL" id="OXA59125.1"/>
    </source>
</evidence>
<dbReference type="GO" id="GO:0003724">
    <property type="term" value="F:RNA helicase activity"/>
    <property type="evidence" value="ECO:0007669"/>
    <property type="project" value="UniProtKB-EC"/>
</dbReference>
<dbReference type="EMBL" id="LNIX01000002">
    <property type="protein sequence ID" value="OXA59125.1"/>
    <property type="molecule type" value="Genomic_DNA"/>
</dbReference>
<keyword evidence="13" id="KW-0812">Transmembrane</keyword>
<evidence type="ECO:0000256" key="6">
    <source>
        <dbReference type="ARBA" id="ARBA00022806"/>
    </source>
</evidence>
<evidence type="ECO:0000256" key="2">
    <source>
        <dbReference type="ARBA" id="ARBA00022723"/>
    </source>
</evidence>
<evidence type="ECO:0000259" key="15">
    <source>
        <dbReference type="PROSITE" id="PS51192"/>
    </source>
</evidence>
<dbReference type="GO" id="GO:0031047">
    <property type="term" value="P:regulatory ncRNA-mediated gene silencing"/>
    <property type="evidence" value="ECO:0007669"/>
    <property type="project" value="UniProtKB-ARBA"/>
</dbReference>
<feature type="compositionally biased region" description="Gly residues" evidence="12">
    <location>
        <begin position="105"/>
        <end position="128"/>
    </location>
</feature>
<dbReference type="SUPFAM" id="SSF52540">
    <property type="entry name" value="P-loop containing nucleoside triphosphate hydrolases"/>
    <property type="match status" value="1"/>
</dbReference>
<feature type="domain" description="RanBP2-type" evidence="14">
    <location>
        <begin position="135"/>
        <end position="163"/>
    </location>
</feature>
<dbReference type="Pfam" id="PF00641">
    <property type="entry name" value="Zn_ribbon_RanBP"/>
    <property type="match status" value="1"/>
</dbReference>
<dbReference type="InterPro" id="IPR001876">
    <property type="entry name" value="Znf_RanBP2"/>
</dbReference>
<organism evidence="18 19">
    <name type="scientific">Folsomia candida</name>
    <name type="common">Springtail</name>
    <dbReference type="NCBI Taxonomy" id="158441"/>
    <lineage>
        <taxon>Eukaryota</taxon>
        <taxon>Metazoa</taxon>
        <taxon>Ecdysozoa</taxon>
        <taxon>Arthropoda</taxon>
        <taxon>Hexapoda</taxon>
        <taxon>Collembola</taxon>
        <taxon>Entomobryomorpha</taxon>
        <taxon>Isotomoidea</taxon>
        <taxon>Isotomidae</taxon>
        <taxon>Proisotominae</taxon>
        <taxon>Folsomia</taxon>
    </lineage>
</organism>
<keyword evidence="7" id="KW-0862">Zinc</keyword>
<evidence type="ECO:0000313" key="19">
    <source>
        <dbReference type="Proteomes" id="UP000198287"/>
    </source>
</evidence>
<keyword evidence="13" id="KW-0472">Membrane</keyword>
<dbReference type="AlphaFoldDB" id="A0A226EN77"/>
<dbReference type="Proteomes" id="UP000198287">
    <property type="component" value="Unassembled WGS sequence"/>
</dbReference>
<dbReference type="CDD" id="cd18787">
    <property type="entry name" value="SF2_C_DEAD"/>
    <property type="match status" value="1"/>
</dbReference>
<dbReference type="PROSITE" id="PS51194">
    <property type="entry name" value="HELICASE_CTER"/>
    <property type="match status" value="1"/>
</dbReference>
<gene>
    <name evidence="18" type="ORF">Fcan01_05443</name>
</gene>
<dbReference type="PROSITE" id="PS51192">
    <property type="entry name" value="HELICASE_ATP_BIND_1"/>
    <property type="match status" value="1"/>
</dbReference>
<dbReference type="InterPro" id="IPR001650">
    <property type="entry name" value="Helicase_C-like"/>
</dbReference>
<keyword evidence="3 11" id="KW-0547">Nucleotide-binding</keyword>
<keyword evidence="19" id="KW-1185">Reference proteome</keyword>
<evidence type="ECO:0000256" key="8">
    <source>
        <dbReference type="ARBA" id="ARBA00022840"/>
    </source>
</evidence>
<feature type="domain" description="RanBP2-type" evidence="14">
    <location>
        <begin position="165"/>
        <end position="195"/>
    </location>
</feature>
<feature type="domain" description="Helicase ATP-binding" evidence="15">
    <location>
        <begin position="231"/>
        <end position="393"/>
    </location>
</feature>
<dbReference type="Pfam" id="PF00270">
    <property type="entry name" value="DEAD"/>
    <property type="match status" value="1"/>
</dbReference>
<dbReference type="SUPFAM" id="SSF90209">
    <property type="entry name" value="Ran binding protein zinc finger-like"/>
    <property type="match status" value="2"/>
</dbReference>
<proteinExistence type="inferred from homology"/>
<dbReference type="OrthoDB" id="196131at2759"/>
<dbReference type="SMART" id="SM00547">
    <property type="entry name" value="ZnF_RBZ"/>
    <property type="match status" value="2"/>
</dbReference>
<reference evidence="18 19" key="1">
    <citation type="submission" date="2015-12" db="EMBL/GenBank/DDBJ databases">
        <title>The genome of Folsomia candida.</title>
        <authorList>
            <person name="Faddeeva A."/>
            <person name="Derks M.F."/>
            <person name="Anvar Y."/>
            <person name="Smit S."/>
            <person name="Van Straalen N."/>
            <person name="Roelofs D."/>
        </authorList>
    </citation>
    <scope>NUCLEOTIDE SEQUENCE [LARGE SCALE GENOMIC DNA]</scope>
    <source>
        <strain evidence="18 19">VU population</strain>
        <tissue evidence="18">Whole body</tissue>
    </source>
</reference>
<feature type="region of interest" description="Disordered" evidence="12">
    <location>
        <begin position="578"/>
        <end position="599"/>
    </location>
</feature>
<dbReference type="InterPro" id="IPR027417">
    <property type="entry name" value="P-loop_NTPase"/>
</dbReference>
<protein>
    <recommendedName>
        <fullName evidence="1">RNA helicase</fullName>
        <ecNumber evidence="1">3.6.4.13</ecNumber>
    </recommendedName>
</protein>
<feature type="short sequence motif" description="Q motif" evidence="10">
    <location>
        <begin position="255"/>
        <end position="283"/>
    </location>
</feature>
<dbReference type="PROSITE" id="PS51195">
    <property type="entry name" value="Q_MOTIF"/>
    <property type="match status" value="1"/>
</dbReference>
<evidence type="ECO:0000256" key="10">
    <source>
        <dbReference type="PROSITE-ProRule" id="PRU00552"/>
    </source>
</evidence>
<evidence type="ECO:0000259" key="17">
    <source>
        <dbReference type="PROSITE" id="PS51195"/>
    </source>
</evidence>
<keyword evidence="8 11" id="KW-0067">ATP-binding</keyword>
<evidence type="ECO:0000256" key="11">
    <source>
        <dbReference type="RuleBase" id="RU000492"/>
    </source>
</evidence>
<dbReference type="InterPro" id="IPR014014">
    <property type="entry name" value="RNA_helicase_DEAD_Q_motif"/>
</dbReference>
<comment type="caution">
    <text evidence="18">The sequence shown here is derived from an EMBL/GenBank/DDBJ whole genome shotgun (WGS) entry which is preliminary data.</text>
</comment>
<sequence length="599" mass="65228">MYLSFCLLSLLPLISFILVNLFFYIFPNRSHIFRNLSMIFLYAPSSHQCVVPTLPTTPPHLAFDEPIVMSDDSEEGNVCSGVQNMNLGGGRAWGSESTGDKNPGNRGGGRGRGGRGRGVGRGSRSGLGGDEDRGRTGEWECSCGENNFASRRNCFRCNDPKPGGDDGDDEWSCECGASNIASRRSCFKCKGPKPGCGDGEHLDEKPKPYVPAPELEGDQAFDDRKQYYEGSGINFSKYNDIKFDVTGVDKVKSYSTFADMKLSDLIMQNIAKVGYTTPTPIQRHASAQFMAGLDVMACAQTGSGKTAGCNIMVATPGRLLQFVNEGTVSLTNVQYFVLDEADRMLDMGFMGDVKRLVDTMPPVEDRLSGMFSATFQTGVQKAAAEFLKSNYVFISIGIVGGACSDVVQEFLQVERSEKRGKLLEILRDSPSSEKVLVFCNNKKGADFLASSLSAQDISTTSIHGDRLQSERELALRDFTQGKNKVLVATAVAARGLDIPKVSIVVNYDLPNDIDEYVQRIGRTGRLGHTGRAISFYEESQDNTLAASLVSILKGAGQNVPEFFSEDVGGYGLSDGYADIRNTNDRGVPKPVEKSEDDWE</sequence>
<name>A0A226EN77_FOLCA</name>
<dbReference type="STRING" id="158441.A0A226EN77"/>
<dbReference type="InterPro" id="IPR000629">
    <property type="entry name" value="RNA-helicase_DEAD-box_CS"/>
</dbReference>
<dbReference type="GO" id="GO:0016787">
    <property type="term" value="F:hydrolase activity"/>
    <property type="evidence" value="ECO:0007669"/>
    <property type="project" value="UniProtKB-KW"/>
</dbReference>
<comment type="similarity">
    <text evidence="11">Belongs to the DEAD box helicase family.</text>
</comment>
<evidence type="ECO:0000256" key="13">
    <source>
        <dbReference type="SAM" id="Phobius"/>
    </source>
</evidence>
<evidence type="ECO:0000256" key="3">
    <source>
        <dbReference type="ARBA" id="ARBA00022741"/>
    </source>
</evidence>
<keyword evidence="2" id="KW-0479">Metal-binding</keyword>
<evidence type="ECO:0000256" key="4">
    <source>
        <dbReference type="ARBA" id="ARBA00022771"/>
    </source>
</evidence>
<evidence type="ECO:0000256" key="7">
    <source>
        <dbReference type="ARBA" id="ARBA00022833"/>
    </source>
</evidence>
<dbReference type="SMART" id="SM00490">
    <property type="entry name" value="HELICc"/>
    <property type="match status" value="1"/>
</dbReference>
<dbReference type="PROSITE" id="PS00039">
    <property type="entry name" value="DEAD_ATP_HELICASE"/>
    <property type="match status" value="1"/>
</dbReference>
<accession>A0A226EN77</accession>
<dbReference type="InterPro" id="IPR036443">
    <property type="entry name" value="Znf_RanBP2_sf"/>
</dbReference>
<dbReference type="Gene3D" id="3.40.50.300">
    <property type="entry name" value="P-loop containing nucleotide triphosphate hydrolases"/>
    <property type="match status" value="3"/>
</dbReference>
<dbReference type="InterPro" id="IPR011545">
    <property type="entry name" value="DEAD/DEAH_box_helicase_dom"/>
</dbReference>
<feature type="region of interest" description="Disordered" evidence="12">
    <location>
        <begin position="90"/>
        <end position="137"/>
    </location>
</feature>
<dbReference type="InterPro" id="IPR014001">
    <property type="entry name" value="Helicase_ATP-bd"/>
</dbReference>
<keyword evidence="6 11" id="KW-0347">Helicase</keyword>
<keyword evidence="4 9" id="KW-0863">Zinc-finger</keyword>